<comment type="catalytic activity">
    <reaction evidence="8 13">
        <text>7-aminomethyl-7-carbaguanosine(34) in tRNA + S-adenosyl-L-methionine = epoxyqueuosine(34) in tRNA + adenine + L-methionine + 2 H(+)</text>
        <dbReference type="Rhea" id="RHEA:32155"/>
        <dbReference type="Rhea" id="RHEA-COMP:10342"/>
        <dbReference type="Rhea" id="RHEA-COMP:18582"/>
        <dbReference type="ChEBI" id="CHEBI:15378"/>
        <dbReference type="ChEBI" id="CHEBI:16708"/>
        <dbReference type="ChEBI" id="CHEBI:57844"/>
        <dbReference type="ChEBI" id="CHEBI:59789"/>
        <dbReference type="ChEBI" id="CHEBI:82833"/>
        <dbReference type="ChEBI" id="CHEBI:194443"/>
        <dbReference type="EC" id="2.4.99.17"/>
    </reaction>
</comment>
<dbReference type="Proteomes" id="UP000193136">
    <property type="component" value="Unassembled WGS sequence"/>
</dbReference>
<dbReference type="STRING" id="1969733.B5V00_05595"/>
<dbReference type="OrthoDB" id="9805933at2"/>
<evidence type="ECO:0000256" key="11">
    <source>
        <dbReference type="ARBA" id="ARBA00069325"/>
    </source>
</evidence>
<organism evidence="14 15">
    <name type="scientific">Geothermobacter hydrogeniphilus</name>
    <dbReference type="NCBI Taxonomy" id="1969733"/>
    <lineage>
        <taxon>Bacteria</taxon>
        <taxon>Pseudomonadati</taxon>
        <taxon>Thermodesulfobacteriota</taxon>
        <taxon>Desulfuromonadia</taxon>
        <taxon>Desulfuromonadales</taxon>
        <taxon>Geothermobacteraceae</taxon>
        <taxon>Geothermobacter</taxon>
    </lineage>
</organism>
<dbReference type="InterPro" id="IPR042119">
    <property type="entry name" value="QueA_dom2"/>
</dbReference>
<dbReference type="AlphaFoldDB" id="A0A1X0Y8S8"/>
<evidence type="ECO:0000256" key="2">
    <source>
        <dbReference type="ARBA" id="ARBA00004691"/>
    </source>
</evidence>
<keyword evidence="6 13" id="KW-0949">S-adenosyl-L-methionine</keyword>
<evidence type="ECO:0000256" key="13">
    <source>
        <dbReference type="HAMAP-Rule" id="MF_00113"/>
    </source>
</evidence>
<dbReference type="GO" id="GO:0008616">
    <property type="term" value="P:tRNA queuosine(34) biosynthetic process"/>
    <property type="evidence" value="ECO:0007669"/>
    <property type="project" value="UniProtKB-UniRule"/>
</dbReference>
<evidence type="ECO:0000256" key="9">
    <source>
        <dbReference type="ARBA" id="ARBA00061210"/>
    </source>
</evidence>
<dbReference type="InterPro" id="IPR003699">
    <property type="entry name" value="QueA"/>
</dbReference>
<accession>A0A1X0Y8S8</accession>
<sequence>MRLEDFDFQLPEEQIAQHPVARRDGSRLLVMSRNATAIRHQQFPDIVDYFRPGDCLVLNDTRVIPARLQGNKQSGGRIEVFLVRQLSTEPPEWLCLTRCSRTPRPGVCLDLGEGLRAEILDGGDAPLQRLRFDCDGSFSDALQRLGKIPLPPYIRREALPADAERYQTVFARTEGAVAAPTAGLHFTPEILDQLKGRGVEVCSLTLHVGLGTFFPVRCENIAEHRMHSEAYSIPRQTADAIARTRAAGGRVIALGTTTTRALEHAVTADGTVAAGDGMSDLFIYPGFRFRVIDGLVTNFHLPKSTLLMLVSAFAGRNFVLAAYRQAVQHGYRFFSYGDCMLIL</sequence>
<evidence type="ECO:0000256" key="7">
    <source>
        <dbReference type="ARBA" id="ARBA00022785"/>
    </source>
</evidence>
<dbReference type="HAMAP" id="MF_00113">
    <property type="entry name" value="QueA"/>
    <property type="match status" value="1"/>
</dbReference>
<dbReference type="Gene3D" id="2.40.10.240">
    <property type="entry name" value="QueA-like"/>
    <property type="match status" value="1"/>
</dbReference>
<reference evidence="14 15" key="1">
    <citation type="submission" date="2017-03" db="EMBL/GenBank/DDBJ databases">
        <title>Genome sequence of Geothermobacter sp. EPR-M, Deep-Sea Iron Reducer.</title>
        <authorList>
            <person name="Tully B."/>
            <person name="Savalia P."/>
            <person name="Abuyen K."/>
            <person name="Baughan C."/>
            <person name="Romero E."/>
            <person name="Ronkowski C."/>
            <person name="Torres B."/>
            <person name="Tremblay J."/>
            <person name="Trujillo A."/>
            <person name="Tyler M."/>
            <person name="Perez-Rodriguez I."/>
            <person name="Amend J."/>
        </authorList>
    </citation>
    <scope>NUCLEOTIDE SEQUENCE [LARGE SCALE GENOMIC DNA]</scope>
    <source>
        <strain evidence="14 15">EPR-M</strain>
    </source>
</reference>
<keyword evidence="5 13" id="KW-0808">Transferase</keyword>
<dbReference type="NCBIfam" id="NF001140">
    <property type="entry name" value="PRK00147.1"/>
    <property type="match status" value="1"/>
</dbReference>
<proteinExistence type="inferred from homology"/>
<gene>
    <name evidence="13" type="primary">queA</name>
    <name evidence="14" type="ORF">B5V00_05595</name>
</gene>
<comment type="similarity">
    <text evidence="9 13">Belongs to the QueA family.</text>
</comment>
<keyword evidence="14" id="KW-0413">Isomerase</keyword>
<keyword evidence="15" id="KW-1185">Reference proteome</keyword>
<dbReference type="Gene3D" id="3.40.1780.10">
    <property type="entry name" value="QueA-like"/>
    <property type="match status" value="1"/>
</dbReference>
<dbReference type="NCBIfam" id="TIGR00113">
    <property type="entry name" value="queA"/>
    <property type="match status" value="1"/>
</dbReference>
<evidence type="ECO:0000313" key="14">
    <source>
        <dbReference type="EMBL" id="ORJ61512.1"/>
    </source>
</evidence>
<dbReference type="InterPro" id="IPR042118">
    <property type="entry name" value="QueA_dom1"/>
</dbReference>
<evidence type="ECO:0000256" key="6">
    <source>
        <dbReference type="ARBA" id="ARBA00022691"/>
    </source>
</evidence>
<protein>
    <recommendedName>
        <fullName evidence="11 13">S-adenosylmethionine:tRNA ribosyltransferase-isomerase</fullName>
        <ecNumber evidence="10 13">2.4.99.17</ecNumber>
    </recommendedName>
    <alternativeName>
        <fullName evidence="12 13">Queuosine biosynthesis protein QueA</fullName>
    </alternativeName>
</protein>
<evidence type="ECO:0000256" key="12">
    <source>
        <dbReference type="ARBA" id="ARBA00076160"/>
    </source>
</evidence>
<keyword evidence="7 13" id="KW-0671">Queuosine biosynthesis</keyword>
<name>A0A1X0Y8S8_9BACT</name>
<evidence type="ECO:0000256" key="4">
    <source>
        <dbReference type="ARBA" id="ARBA00022490"/>
    </source>
</evidence>
<dbReference type="EMBL" id="NAAD01000005">
    <property type="protein sequence ID" value="ORJ61512.1"/>
    <property type="molecule type" value="Genomic_DNA"/>
</dbReference>
<evidence type="ECO:0000256" key="1">
    <source>
        <dbReference type="ARBA" id="ARBA00004496"/>
    </source>
</evidence>
<comment type="function">
    <text evidence="13">Transfers and isomerizes the ribose moiety from AdoMet to the 7-aminomethyl group of 7-deazaguanine (preQ1-tRNA) to give epoxyqueuosine (oQ-tRNA).</text>
</comment>
<evidence type="ECO:0000256" key="3">
    <source>
        <dbReference type="ARBA" id="ARBA00011245"/>
    </source>
</evidence>
<comment type="pathway">
    <text evidence="2 13">tRNA modification; tRNA-queuosine biosynthesis.</text>
</comment>
<dbReference type="FunFam" id="2.40.10.240:FF:000002">
    <property type="entry name" value="S-adenosylmethionine:tRNA ribosyltransferase-isomerase"/>
    <property type="match status" value="1"/>
</dbReference>
<comment type="subunit">
    <text evidence="3 13">Monomer.</text>
</comment>
<dbReference type="PANTHER" id="PTHR30307:SF0">
    <property type="entry name" value="S-ADENOSYLMETHIONINE:TRNA RIBOSYLTRANSFERASE-ISOMERASE"/>
    <property type="match status" value="1"/>
</dbReference>
<evidence type="ECO:0000256" key="8">
    <source>
        <dbReference type="ARBA" id="ARBA00052751"/>
    </source>
</evidence>
<keyword evidence="4 13" id="KW-0963">Cytoplasm</keyword>
<comment type="subcellular location">
    <subcellularLocation>
        <location evidence="1 13">Cytoplasm</location>
    </subcellularLocation>
</comment>
<dbReference type="Pfam" id="PF02547">
    <property type="entry name" value="Queuosine_synth"/>
    <property type="match status" value="1"/>
</dbReference>
<comment type="caution">
    <text evidence="14">The sequence shown here is derived from an EMBL/GenBank/DDBJ whole genome shotgun (WGS) entry which is preliminary data.</text>
</comment>
<evidence type="ECO:0000256" key="10">
    <source>
        <dbReference type="ARBA" id="ARBA00066503"/>
    </source>
</evidence>
<evidence type="ECO:0000256" key="5">
    <source>
        <dbReference type="ARBA" id="ARBA00022679"/>
    </source>
</evidence>
<dbReference type="PANTHER" id="PTHR30307">
    <property type="entry name" value="S-ADENOSYLMETHIONINE:TRNA RIBOSYLTRANSFERASE-ISOMERASE"/>
    <property type="match status" value="1"/>
</dbReference>
<dbReference type="EC" id="2.4.99.17" evidence="10 13"/>
<dbReference type="RefSeq" id="WP_085009786.1">
    <property type="nucleotide sequence ID" value="NZ_NAAD01000005.1"/>
</dbReference>
<dbReference type="SUPFAM" id="SSF111337">
    <property type="entry name" value="QueA-like"/>
    <property type="match status" value="1"/>
</dbReference>
<dbReference type="UniPathway" id="UPA00392"/>
<evidence type="ECO:0000313" key="15">
    <source>
        <dbReference type="Proteomes" id="UP000193136"/>
    </source>
</evidence>
<dbReference type="GO" id="GO:0005737">
    <property type="term" value="C:cytoplasm"/>
    <property type="evidence" value="ECO:0007669"/>
    <property type="project" value="UniProtKB-SubCell"/>
</dbReference>
<dbReference type="InterPro" id="IPR036100">
    <property type="entry name" value="QueA_sf"/>
</dbReference>
<dbReference type="GO" id="GO:0051075">
    <property type="term" value="F:S-adenosylmethionine:tRNA ribosyltransferase-isomerase activity"/>
    <property type="evidence" value="ECO:0007669"/>
    <property type="project" value="UniProtKB-EC"/>
</dbReference>
<dbReference type="FunFam" id="3.40.1780.10:FF:000001">
    <property type="entry name" value="S-adenosylmethionine:tRNA ribosyltransferase-isomerase"/>
    <property type="match status" value="1"/>
</dbReference>